<accession>A0A7W9GXS1</accession>
<dbReference type="EMBL" id="JACHMM010000001">
    <property type="protein sequence ID" value="MBB5791708.1"/>
    <property type="molecule type" value="Genomic_DNA"/>
</dbReference>
<gene>
    <name evidence="3" type="ORF">HD601_006283</name>
</gene>
<reference evidence="3 4" key="1">
    <citation type="submission" date="2020-08" db="EMBL/GenBank/DDBJ databases">
        <title>Sequencing the genomes of 1000 actinobacteria strains.</title>
        <authorList>
            <person name="Klenk H.-P."/>
        </authorList>
    </citation>
    <scope>NUCLEOTIDE SEQUENCE [LARGE SCALE GENOMIC DNA]</scope>
    <source>
        <strain evidence="3 4">DSM 102122</strain>
    </source>
</reference>
<name>A0A7W9GXS1_9ACTN</name>
<dbReference type="Proteomes" id="UP000542813">
    <property type="component" value="Unassembled WGS sequence"/>
</dbReference>
<evidence type="ECO:0000313" key="4">
    <source>
        <dbReference type="Proteomes" id="UP000542813"/>
    </source>
</evidence>
<protein>
    <submittedName>
        <fullName evidence="3">Acyl dehydratase</fullName>
    </submittedName>
</protein>
<comment type="caution">
    <text evidence="3">The sequence shown here is derived from an EMBL/GenBank/DDBJ whole genome shotgun (WGS) entry which is preliminary data.</text>
</comment>
<sequence>MIGRPSYPSTFYEDYVVGTTREFGGRTITADDIAVHAEQTGDVFPHHMDAEWCATQPFKRRIAHGTLVLSVAVGMTATDVNPEAMTYGYDRIRFIRPVFIDDTISVRAEITARSDHRRHPGRFGLVEEDVRVTNQDGEVVLALVHLYLVNKRSDPARAEQAG</sequence>
<dbReference type="InterPro" id="IPR052342">
    <property type="entry name" value="MCH/BMMD"/>
</dbReference>
<dbReference type="PANTHER" id="PTHR43664:SF1">
    <property type="entry name" value="BETA-METHYLMALYL-COA DEHYDRATASE"/>
    <property type="match status" value="1"/>
</dbReference>
<dbReference type="InterPro" id="IPR002539">
    <property type="entry name" value="MaoC-like_dom"/>
</dbReference>
<organism evidence="3 4">
    <name type="scientific">Jiangella mangrovi</name>
    <dbReference type="NCBI Taxonomy" id="1524084"/>
    <lineage>
        <taxon>Bacteria</taxon>
        <taxon>Bacillati</taxon>
        <taxon>Actinomycetota</taxon>
        <taxon>Actinomycetes</taxon>
        <taxon>Jiangellales</taxon>
        <taxon>Jiangellaceae</taxon>
        <taxon>Jiangella</taxon>
    </lineage>
</organism>
<evidence type="ECO:0000256" key="1">
    <source>
        <dbReference type="ARBA" id="ARBA00005254"/>
    </source>
</evidence>
<dbReference type="PANTHER" id="PTHR43664">
    <property type="entry name" value="MONOAMINE OXIDASE-RELATED"/>
    <property type="match status" value="1"/>
</dbReference>
<dbReference type="InterPro" id="IPR029069">
    <property type="entry name" value="HotDog_dom_sf"/>
</dbReference>
<dbReference type="Pfam" id="PF01575">
    <property type="entry name" value="MaoC_dehydratas"/>
    <property type="match status" value="1"/>
</dbReference>
<dbReference type="RefSeq" id="WP_221441468.1">
    <property type="nucleotide sequence ID" value="NZ_JACHMM010000001.1"/>
</dbReference>
<comment type="similarity">
    <text evidence="1">Belongs to the enoyl-CoA hydratase/isomerase family.</text>
</comment>
<dbReference type="SUPFAM" id="SSF54637">
    <property type="entry name" value="Thioesterase/thiol ester dehydrase-isomerase"/>
    <property type="match status" value="1"/>
</dbReference>
<evidence type="ECO:0000259" key="2">
    <source>
        <dbReference type="Pfam" id="PF01575"/>
    </source>
</evidence>
<dbReference type="Gene3D" id="3.10.129.10">
    <property type="entry name" value="Hotdog Thioesterase"/>
    <property type="match status" value="1"/>
</dbReference>
<evidence type="ECO:0000313" key="3">
    <source>
        <dbReference type="EMBL" id="MBB5791708.1"/>
    </source>
</evidence>
<proteinExistence type="inferred from homology"/>
<dbReference type="AlphaFoldDB" id="A0A7W9GXS1"/>
<keyword evidence="4" id="KW-1185">Reference proteome</keyword>
<feature type="domain" description="MaoC-like" evidence="2">
    <location>
        <begin position="17"/>
        <end position="118"/>
    </location>
</feature>